<proteinExistence type="predicted"/>
<accession>A0ABW6ICB6</accession>
<sequence>MLKQHTKLELNAVEAAKAVGVQHIVKQSVMGVEDESYSLALLHRPVEQAIESSGMA</sequence>
<keyword evidence="2" id="KW-1185">Reference proteome</keyword>
<organism evidence="1 2">
    <name type="scientific">Almyronema epifaneia S1</name>
    <dbReference type="NCBI Taxonomy" id="2991925"/>
    <lineage>
        <taxon>Bacteria</taxon>
        <taxon>Bacillati</taxon>
        <taxon>Cyanobacteriota</taxon>
        <taxon>Cyanophyceae</taxon>
        <taxon>Nodosilineales</taxon>
        <taxon>Nodosilineaceae</taxon>
        <taxon>Almyronema</taxon>
        <taxon>Almyronema epifaneia</taxon>
    </lineage>
</organism>
<gene>
    <name evidence="1" type="ORF">ACFVKH_05975</name>
</gene>
<evidence type="ECO:0000313" key="1">
    <source>
        <dbReference type="EMBL" id="MFE4105815.1"/>
    </source>
</evidence>
<protein>
    <submittedName>
        <fullName evidence="1">Uncharacterized protein</fullName>
    </submittedName>
</protein>
<evidence type="ECO:0000313" key="2">
    <source>
        <dbReference type="Proteomes" id="UP001600165"/>
    </source>
</evidence>
<name>A0ABW6ICB6_9CYAN</name>
<dbReference type="Gene3D" id="3.40.50.720">
    <property type="entry name" value="NAD(P)-binding Rossmann-like Domain"/>
    <property type="match status" value="1"/>
</dbReference>
<dbReference type="RefSeq" id="WP_377962970.1">
    <property type="nucleotide sequence ID" value="NZ_JBHZOL010000036.1"/>
</dbReference>
<dbReference type="EMBL" id="JBHZOL010000036">
    <property type="protein sequence ID" value="MFE4105815.1"/>
    <property type="molecule type" value="Genomic_DNA"/>
</dbReference>
<dbReference type="InterPro" id="IPR036291">
    <property type="entry name" value="NAD(P)-bd_dom_sf"/>
</dbReference>
<dbReference type="Proteomes" id="UP001600165">
    <property type="component" value="Unassembled WGS sequence"/>
</dbReference>
<reference evidence="1 2" key="1">
    <citation type="submission" date="2024-10" db="EMBL/GenBank/DDBJ databases">
        <authorList>
            <person name="Ratan Roy A."/>
            <person name="Morales Sandoval P.H."/>
            <person name="De Los Santos Villalobos S."/>
            <person name="Chakraborty S."/>
            <person name="Mukherjee J."/>
        </authorList>
    </citation>
    <scope>NUCLEOTIDE SEQUENCE [LARGE SCALE GENOMIC DNA]</scope>
    <source>
        <strain evidence="1 2">S1</strain>
    </source>
</reference>
<dbReference type="SUPFAM" id="SSF51735">
    <property type="entry name" value="NAD(P)-binding Rossmann-fold domains"/>
    <property type="match status" value="1"/>
</dbReference>
<comment type="caution">
    <text evidence="1">The sequence shown here is derived from an EMBL/GenBank/DDBJ whole genome shotgun (WGS) entry which is preliminary data.</text>
</comment>